<evidence type="ECO:0000313" key="7">
    <source>
        <dbReference type="Proteomes" id="UP000005234"/>
    </source>
</evidence>
<feature type="transmembrane region" description="Helical" evidence="4">
    <location>
        <begin position="172"/>
        <end position="190"/>
    </location>
</feature>
<feature type="transmembrane region" description="Helical" evidence="4">
    <location>
        <begin position="36"/>
        <end position="57"/>
    </location>
</feature>
<dbReference type="EMBL" id="CP003350">
    <property type="protein sequence ID" value="AFC87311.1"/>
    <property type="molecule type" value="Genomic_DNA"/>
</dbReference>
<dbReference type="InterPro" id="IPR050469">
    <property type="entry name" value="Diguanylate_Cyclase"/>
</dbReference>
<feature type="transmembrane region" description="Helical" evidence="4">
    <location>
        <begin position="64"/>
        <end position="81"/>
    </location>
</feature>
<evidence type="ECO:0000256" key="1">
    <source>
        <dbReference type="ARBA" id="ARBA00012528"/>
    </source>
</evidence>
<dbReference type="NCBIfam" id="TIGR00254">
    <property type="entry name" value="GGDEF"/>
    <property type="match status" value="1"/>
</dbReference>
<keyword evidence="7" id="KW-1185">Reference proteome</keyword>
<evidence type="ECO:0000256" key="4">
    <source>
        <dbReference type="SAM" id="Phobius"/>
    </source>
</evidence>
<feature type="transmembrane region" description="Helical" evidence="4">
    <location>
        <begin position="197"/>
        <end position="214"/>
    </location>
</feature>
<dbReference type="InterPro" id="IPR000160">
    <property type="entry name" value="GGDEF_dom"/>
</dbReference>
<feature type="domain" description="GGDEF" evidence="5">
    <location>
        <begin position="266"/>
        <end position="416"/>
    </location>
</feature>
<protein>
    <recommendedName>
        <fullName evidence="1">diguanylate cyclase</fullName>
        <ecNumber evidence="1">2.7.7.65</ecNumber>
    </recommendedName>
</protein>
<evidence type="ECO:0000256" key="3">
    <source>
        <dbReference type="SAM" id="MobiDB-lite"/>
    </source>
</evidence>
<dbReference type="SUPFAM" id="SSF55073">
    <property type="entry name" value="Nucleotide cyclase"/>
    <property type="match status" value="1"/>
</dbReference>
<feature type="region of interest" description="Disordered" evidence="3">
    <location>
        <begin position="351"/>
        <end position="370"/>
    </location>
</feature>
<dbReference type="STRING" id="767434.Fraau_2981"/>
<name>H8L2V5_FRAAD</name>
<dbReference type="PROSITE" id="PS50887">
    <property type="entry name" value="GGDEF"/>
    <property type="match status" value="1"/>
</dbReference>
<dbReference type="SMART" id="SM00267">
    <property type="entry name" value="GGDEF"/>
    <property type="match status" value="1"/>
</dbReference>
<feature type="transmembrane region" description="Helical" evidence="4">
    <location>
        <begin position="125"/>
        <end position="142"/>
    </location>
</feature>
<dbReference type="CDD" id="cd01949">
    <property type="entry name" value="GGDEF"/>
    <property type="match status" value="1"/>
</dbReference>
<dbReference type="GO" id="GO:1902201">
    <property type="term" value="P:negative regulation of bacterial-type flagellum-dependent cell motility"/>
    <property type="evidence" value="ECO:0007669"/>
    <property type="project" value="TreeGrafter"/>
</dbReference>
<dbReference type="PANTHER" id="PTHR45138:SF9">
    <property type="entry name" value="DIGUANYLATE CYCLASE DGCM-RELATED"/>
    <property type="match status" value="1"/>
</dbReference>
<dbReference type="InterPro" id="IPR043128">
    <property type="entry name" value="Rev_trsase/Diguanyl_cyclase"/>
</dbReference>
<evidence type="ECO:0000256" key="2">
    <source>
        <dbReference type="ARBA" id="ARBA00034247"/>
    </source>
</evidence>
<comment type="catalytic activity">
    <reaction evidence="2">
        <text>2 GTP = 3',3'-c-di-GMP + 2 diphosphate</text>
        <dbReference type="Rhea" id="RHEA:24898"/>
        <dbReference type="ChEBI" id="CHEBI:33019"/>
        <dbReference type="ChEBI" id="CHEBI:37565"/>
        <dbReference type="ChEBI" id="CHEBI:58805"/>
        <dbReference type="EC" id="2.7.7.65"/>
    </reaction>
</comment>
<dbReference type="HOGENOM" id="CLU_054734_0_0_6"/>
<dbReference type="EC" id="2.7.7.65" evidence="1"/>
<dbReference type="Pfam" id="PF00990">
    <property type="entry name" value="GGDEF"/>
    <property type="match status" value="2"/>
</dbReference>
<dbReference type="GO" id="GO:0052621">
    <property type="term" value="F:diguanylate cyclase activity"/>
    <property type="evidence" value="ECO:0007669"/>
    <property type="project" value="UniProtKB-EC"/>
</dbReference>
<gene>
    <name evidence="6" type="ordered locus">Fraau_2981</name>
</gene>
<evidence type="ECO:0000259" key="5">
    <source>
        <dbReference type="PROSITE" id="PS50887"/>
    </source>
</evidence>
<dbReference type="InterPro" id="IPR029787">
    <property type="entry name" value="Nucleotide_cyclase"/>
</dbReference>
<dbReference type="Gene3D" id="3.30.70.270">
    <property type="match status" value="1"/>
</dbReference>
<dbReference type="GO" id="GO:0005886">
    <property type="term" value="C:plasma membrane"/>
    <property type="evidence" value="ECO:0007669"/>
    <property type="project" value="TreeGrafter"/>
</dbReference>
<accession>H8L2V5</accession>
<organism evidence="6 7">
    <name type="scientific">Frateuria aurantia (strain ATCC 33424 / DSM 6220 / KCTC 2777 / LMG 1558 / NBRC 3245 / NCIMB 13370)</name>
    <name type="common">Acetobacter aurantius</name>
    <dbReference type="NCBI Taxonomy" id="767434"/>
    <lineage>
        <taxon>Bacteria</taxon>
        <taxon>Pseudomonadati</taxon>
        <taxon>Pseudomonadota</taxon>
        <taxon>Gammaproteobacteria</taxon>
        <taxon>Lysobacterales</taxon>
        <taxon>Rhodanobacteraceae</taxon>
        <taxon>Frateuria</taxon>
    </lineage>
</organism>
<reference evidence="6" key="1">
    <citation type="submission" date="2012-02" db="EMBL/GenBank/DDBJ databases">
        <title>The complete genome of Frateuria aurantia DSM 6220.</title>
        <authorList>
            <consortium name="US DOE Joint Genome Institute (JGI-PGF)"/>
            <person name="Lucas S."/>
            <person name="Copeland A."/>
            <person name="Lapidus A."/>
            <person name="Glavina del Rio T."/>
            <person name="Dalin E."/>
            <person name="Tice H."/>
            <person name="Bruce D."/>
            <person name="Goodwin L."/>
            <person name="Pitluck S."/>
            <person name="Peters L."/>
            <person name="Ovchinnikova G."/>
            <person name="Teshima H."/>
            <person name="Kyrpides N."/>
            <person name="Mavromatis K."/>
            <person name="Ivanova N."/>
            <person name="Brettin T."/>
            <person name="Detter J.C."/>
            <person name="Han C."/>
            <person name="Larimer F."/>
            <person name="Land M."/>
            <person name="Hauser L."/>
            <person name="Markowitz V."/>
            <person name="Cheng J.-F."/>
            <person name="Hugenholtz P."/>
            <person name="Woyke T."/>
            <person name="Wu D."/>
            <person name="Brambilla E."/>
            <person name="Klenk H.-P."/>
            <person name="Eisen J.A."/>
        </authorList>
    </citation>
    <scope>NUCLEOTIDE SEQUENCE</scope>
    <source>
        <strain evidence="6">DSM 6220</strain>
    </source>
</reference>
<sequence length="416" mass="46651">MLRRCAAGLRLAHFLPPAILLISWPAAWLTTRHHELAGILAVLPWLLLLLGAALCCVFQRWQQLLLMAWMMVLETGLMRDVQSMDQPFFPGPAVIADFILATTLWPAICSVFALWSDGRRLLPEVAARALVLGIAILGLKYLHDHPDLALIRQLGQTWWPALHAGWMRLPQLSYPICVGGMILLGLGYLLEPRPRHAVPWLLLPFTLAILPHVFIEPQLLPIFCSLALLSQMAALVQESLELAFRDELTGLPSRRALNERLRQLSRQYCLAIVDIDHFKQCNDRHGHDVGDQVLRMVASRLRQGSRGRTYRQGGEEFVIVLDRQAPEAARVWLEAIREDIADYPMQLRDMASRPAGKHRNLRRPGSSASGRRSLTVTVSIGLAAGHRQSDVAEVLKQADKALYKAKALGRNRVVQA</sequence>
<dbReference type="KEGG" id="fau:Fraau_2981"/>
<dbReference type="Proteomes" id="UP000005234">
    <property type="component" value="Chromosome"/>
</dbReference>
<keyword evidence="4" id="KW-0472">Membrane</keyword>
<dbReference type="eggNOG" id="COG3706">
    <property type="taxonomic scope" value="Bacteria"/>
</dbReference>
<dbReference type="GO" id="GO:0043709">
    <property type="term" value="P:cell adhesion involved in single-species biofilm formation"/>
    <property type="evidence" value="ECO:0007669"/>
    <property type="project" value="TreeGrafter"/>
</dbReference>
<evidence type="ECO:0000313" key="6">
    <source>
        <dbReference type="EMBL" id="AFC87311.1"/>
    </source>
</evidence>
<feature type="transmembrane region" description="Helical" evidence="4">
    <location>
        <begin position="12"/>
        <end position="30"/>
    </location>
</feature>
<dbReference type="PANTHER" id="PTHR45138">
    <property type="entry name" value="REGULATORY COMPONENTS OF SENSORY TRANSDUCTION SYSTEM"/>
    <property type="match status" value="1"/>
</dbReference>
<dbReference type="AlphaFoldDB" id="H8L2V5"/>
<keyword evidence="4" id="KW-1133">Transmembrane helix</keyword>
<proteinExistence type="predicted"/>
<keyword evidence="4" id="KW-0812">Transmembrane</keyword>
<feature type="transmembrane region" description="Helical" evidence="4">
    <location>
        <begin position="93"/>
        <end position="113"/>
    </location>
</feature>